<evidence type="ECO:0000256" key="6">
    <source>
        <dbReference type="ARBA" id="ARBA00023136"/>
    </source>
</evidence>
<reference evidence="9 10" key="1">
    <citation type="submission" date="2018-06" db="EMBL/GenBank/DDBJ databases">
        <title>Genomic Encyclopedia of Type Strains, Phase IV (KMG-IV): sequencing the most valuable type-strain genomes for metagenomic binning, comparative biology and taxonomic classification.</title>
        <authorList>
            <person name="Goeker M."/>
        </authorList>
    </citation>
    <scope>NUCLEOTIDE SEQUENCE [LARGE SCALE GENOMIC DNA]</scope>
    <source>
        <strain evidence="9 10">DSM 5</strain>
    </source>
</reference>
<dbReference type="Proteomes" id="UP000248646">
    <property type="component" value="Unassembled WGS sequence"/>
</dbReference>
<comment type="subcellular location">
    <subcellularLocation>
        <location evidence="1">Cell membrane</location>
        <topology evidence="1">Multi-pass membrane protein</topology>
    </subcellularLocation>
</comment>
<dbReference type="PANTHER" id="PTHR37937">
    <property type="entry name" value="CONJUGATIVE TRANSFER: DNA TRANSPORT"/>
    <property type="match status" value="1"/>
</dbReference>
<feature type="region of interest" description="Disordered" evidence="7">
    <location>
        <begin position="494"/>
        <end position="529"/>
    </location>
</feature>
<dbReference type="InterPro" id="IPR051539">
    <property type="entry name" value="T4SS-coupling_protein"/>
</dbReference>
<keyword evidence="3" id="KW-1003">Cell membrane</keyword>
<evidence type="ECO:0000256" key="4">
    <source>
        <dbReference type="ARBA" id="ARBA00022692"/>
    </source>
</evidence>
<name>A0A2W7M9B5_9BACI</name>
<keyword evidence="10" id="KW-1185">Reference proteome</keyword>
<evidence type="ECO:0000256" key="3">
    <source>
        <dbReference type="ARBA" id="ARBA00022475"/>
    </source>
</evidence>
<dbReference type="GO" id="GO:0005886">
    <property type="term" value="C:plasma membrane"/>
    <property type="evidence" value="ECO:0007669"/>
    <property type="project" value="UniProtKB-SubCell"/>
</dbReference>
<evidence type="ECO:0000313" key="10">
    <source>
        <dbReference type="Proteomes" id="UP000248646"/>
    </source>
</evidence>
<evidence type="ECO:0000256" key="1">
    <source>
        <dbReference type="ARBA" id="ARBA00004651"/>
    </source>
</evidence>
<dbReference type="CDD" id="cd01127">
    <property type="entry name" value="TrwB_TraG_TraD_VirD4"/>
    <property type="match status" value="1"/>
</dbReference>
<sequence length="658" mass="74386">MAKRKFRKGAGVRIGITFLLTVLIGYVLSGLFTFLKLKGDLNKQLLDVSGTLNYVMNEADSQTKILIIILMGVFFFWFLSKMNLMEKSYEDAHDYGVHGSSRFTLPHEVMNGKQLSKRNKYSKTNPNKTFETLENGLIIGKVPGKKQVLIIPRTTSIDNRNVYVVGSSGSGKGQSYVIPNLLNNREETIIVTDPKGELFNETAQIKREQGYQVYQVDFINFNQDRYNLLDYVLDDQDAQSVSVTIAKNSTKDSKEDFFMERAQKMLAGLIVYCKTEIPNASMKDVITTFNKKVAHDEDEFRDWVEEDLGEDHPAYQLLKGLTTLGGNTRASVTSSFASQVSIFTLNKISKMTSTSDFNFRAFQEQKSVLYVKLPMDDNPFMALTSVFFDQLISQFYKMADENYGKLKIPTIFLLDEFANIGKIEKYGRVLATCRGLGLSMNTIVQDNGQIEAMYGKELARSILSNHDTLLFLRSKDMETIKYFSQLAGETTAKVQTESTSQSGGFMSGKSSASSSQSEQYVKRPLIPEGDLSNIPKDTSYLFASGMFPMKLEKAWQSEVFGNYVARFSRHEQTSNTNRIVESQTAATVEKEQSEANSSSGSQTITKVIEEEWDQAEHLGLDFDESELEIADTDEERVLDNQEIKNRLKEKEVTIQNFF</sequence>
<dbReference type="PANTHER" id="PTHR37937:SF1">
    <property type="entry name" value="CONJUGATIVE TRANSFER: DNA TRANSPORT"/>
    <property type="match status" value="1"/>
</dbReference>
<dbReference type="InterPro" id="IPR003688">
    <property type="entry name" value="TraG/VirD4"/>
</dbReference>
<dbReference type="SUPFAM" id="SSF52540">
    <property type="entry name" value="P-loop containing nucleoside triphosphate hydrolases"/>
    <property type="match status" value="1"/>
</dbReference>
<dbReference type="NCBIfam" id="NF045973">
    <property type="entry name" value="conju_CD1115"/>
    <property type="match status" value="1"/>
</dbReference>
<evidence type="ECO:0000256" key="8">
    <source>
        <dbReference type="SAM" id="Phobius"/>
    </source>
</evidence>
<evidence type="ECO:0000256" key="5">
    <source>
        <dbReference type="ARBA" id="ARBA00022989"/>
    </source>
</evidence>
<dbReference type="AlphaFoldDB" id="A0A2W7M9B5"/>
<dbReference type="InterPro" id="IPR027417">
    <property type="entry name" value="P-loop_NTPase"/>
</dbReference>
<dbReference type="RefSeq" id="WP_245909329.1">
    <property type="nucleotide sequence ID" value="NZ_QKZI01000017.1"/>
</dbReference>
<proteinExistence type="inferred from homology"/>
<comment type="similarity">
    <text evidence="2">Belongs to the VirD4/TraG family.</text>
</comment>
<keyword evidence="5 8" id="KW-1133">Transmembrane helix</keyword>
<keyword evidence="6 8" id="KW-0472">Membrane</keyword>
<feature type="transmembrane region" description="Helical" evidence="8">
    <location>
        <begin position="61"/>
        <end position="79"/>
    </location>
</feature>
<evidence type="ECO:0000256" key="2">
    <source>
        <dbReference type="ARBA" id="ARBA00008806"/>
    </source>
</evidence>
<dbReference type="Gene3D" id="3.40.50.300">
    <property type="entry name" value="P-loop containing nucleotide triphosphate hydrolases"/>
    <property type="match status" value="2"/>
</dbReference>
<keyword evidence="4 8" id="KW-0812">Transmembrane</keyword>
<dbReference type="Pfam" id="PF02534">
    <property type="entry name" value="T4SS-DNA_transf"/>
    <property type="match status" value="1"/>
</dbReference>
<dbReference type="EMBL" id="QKZI01000017">
    <property type="protein sequence ID" value="PZX01275.1"/>
    <property type="molecule type" value="Genomic_DNA"/>
</dbReference>
<evidence type="ECO:0000256" key="7">
    <source>
        <dbReference type="SAM" id="MobiDB-lite"/>
    </source>
</evidence>
<organism evidence="9 10">
    <name type="scientific">Psychrobacillus insolitus</name>
    <dbReference type="NCBI Taxonomy" id="1461"/>
    <lineage>
        <taxon>Bacteria</taxon>
        <taxon>Bacillati</taxon>
        <taxon>Bacillota</taxon>
        <taxon>Bacilli</taxon>
        <taxon>Bacillales</taxon>
        <taxon>Bacillaceae</taxon>
        <taxon>Psychrobacillus</taxon>
    </lineage>
</organism>
<comment type="caution">
    <text evidence="9">The sequence shown here is derived from an EMBL/GenBank/DDBJ whole genome shotgun (WGS) entry which is preliminary data.</text>
</comment>
<feature type="transmembrane region" description="Helical" evidence="8">
    <location>
        <begin position="12"/>
        <end position="35"/>
    </location>
</feature>
<evidence type="ECO:0000313" key="9">
    <source>
        <dbReference type="EMBL" id="PZX01275.1"/>
    </source>
</evidence>
<protein>
    <submittedName>
        <fullName evidence="9">Type IV secretion system protein VirD4</fullName>
    </submittedName>
</protein>
<gene>
    <name evidence="9" type="ORF">C7437_11717</name>
</gene>
<accession>A0A2W7M9B5</accession>
<feature type="compositionally biased region" description="Low complexity" evidence="7">
    <location>
        <begin position="502"/>
        <end position="517"/>
    </location>
</feature>